<comment type="caution">
    <text evidence="1">The sequence shown here is derived from an EMBL/GenBank/DDBJ whole genome shotgun (WGS) entry which is preliminary data.</text>
</comment>
<dbReference type="Proteomes" id="UP000790377">
    <property type="component" value="Unassembled WGS sequence"/>
</dbReference>
<dbReference type="EMBL" id="MU267710">
    <property type="protein sequence ID" value="KAH7910525.1"/>
    <property type="molecule type" value="Genomic_DNA"/>
</dbReference>
<evidence type="ECO:0000313" key="1">
    <source>
        <dbReference type="EMBL" id="KAH7910525.1"/>
    </source>
</evidence>
<accession>A0ACB8ABR2</accession>
<proteinExistence type="predicted"/>
<name>A0ACB8ABR2_9AGAM</name>
<keyword evidence="2" id="KW-1185">Reference proteome</keyword>
<protein>
    <submittedName>
        <fullName evidence="1">Glutaredoxin</fullName>
    </submittedName>
</protein>
<evidence type="ECO:0000313" key="2">
    <source>
        <dbReference type="Proteomes" id="UP000790377"/>
    </source>
</evidence>
<reference evidence="1" key="1">
    <citation type="journal article" date="2021" name="New Phytol.">
        <title>Evolutionary innovations through gain and loss of genes in the ectomycorrhizal Boletales.</title>
        <authorList>
            <person name="Wu G."/>
            <person name="Miyauchi S."/>
            <person name="Morin E."/>
            <person name="Kuo A."/>
            <person name="Drula E."/>
            <person name="Varga T."/>
            <person name="Kohler A."/>
            <person name="Feng B."/>
            <person name="Cao Y."/>
            <person name="Lipzen A."/>
            <person name="Daum C."/>
            <person name="Hundley H."/>
            <person name="Pangilinan J."/>
            <person name="Johnson J."/>
            <person name="Barry K."/>
            <person name="LaButti K."/>
            <person name="Ng V."/>
            <person name="Ahrendt S."/>
            <person name="Min B."/>
            <person name="Choi I.G."/>
            <person name="Park H."/>
            <person name="Plett J.M."/>
            <person name="Magnuson J."/>
            <person name="Spatafora J.W."/>
            <person name="Nagy L.G."/>
            <person name="Henrissat B."/>
            <person name="Grigoriev I.V."/>
            <person name="Yang Z.L."/>
            <person name="Xu J."/>
            <person name="Martin F.M."/>
        </authorList>
    </citation>
    <scope>NUCLEOTIDE SEQUENCE</scope>
    <source>
        <strain evidence="1">ATCC 28755</strain>
    </source>
</reference>
<gene>
    <name evidence="1" type="ORF">BJ138DRAFT_1152750</name>
</gene>
<organism evidence="1 2">
    <name type="scientific">Hygrophoropsis aurantiaca</name>
    <dbReference type="NCBI Taxonomy" id="72124"/>
    <lineage>
        <taxon>Eukaryota</taxon>
        <taxon>Fungi</taxon>
        <taxon>Dikarya</taxon>
        <taxon>Basidiomycota</taxon>
        <taxon>Agaricomycotina</taxon>
        <taxon>Agaricomycetes</taxon>
        <taxon>Agaricomycetidae</taxon>
        <taxon>Boletales</taxon>
        <taxon>Coniophorineae</taxon>
        <taxon>Hygrophoropsidaceae</taxon>
        <taxon>Hygrophoropsis</taxon>
    </lineage>
</organism>
<sequence>MDQTGAPPNLHQVNSPDQFRDLLSKDLTRVSLINFWAPWAEPCQQMNQVVAELAKKYQQLLVLEVEAEEQPDITESFDIEAVPSFIVLRGHTLLTRISGADAQTLTSAIATHLHVSPSGPPPVAAPPEETQEELEARMRKLMGQSKVVLFMKGDPSKPRCGFSSRAVALLERENVKFTHFDILSDEKIRQGLKKHNNWPTFPQFTVDGEFIGGLDVVTEMVENGEFADVVGAA</sequence>